<evidence type="ECO:0000259" key="2">
    <source>
        <dbReference type="PROSITE" id="PS50076"/>
    </source>
</evidence>
<evidence type="ECO:0000313" key="3">
    <source>
        <dbReference type="EMBL" id="BCS22442.1"/>
    </source>
</evidence>
<dbReference type="KEGG" id="apuu:APUU_30667S"/>
<reference evidence="3" key="1">
    <citation type="submission" date="2021-01" db="EMBL/GenBank/DDBJ databases">
        <authorList>
            <consortium name="Aspergillus puulaauensis MK2 genome sequencing consortium"/>
            <person name="Kazuki M."/>
            <person name="Futagami T."/>
        </authorList>
    </citation>
    <scope>NUCLEOTIDE SEQUENCE</scope>
    <source>
        <strain evidence="3">MK2</strain>
    </source>
</reference>
<feature type="compositionally biased region" description="Basic and acidic residues" evidence="1">
    <location>
        <begin position="315"/>
        <end position="332"/>
    </location>
</feature>
<dbReference type="PROSITE" id="PS00636">
    <property type="entry name" value="DNAJ_1"/>
    <property type="match status" value="1"/>
</dbReference>
<dbReference type="InterPro" id="IPR036869">
    <property type="entry name" value="J_dom_sf"/>
</dbReference>
<dbReference type="InterPro" id="IPR018253">
    <property type="entry name" value="DnaJ_domain_CS"/>
</dbReference>
<accession>A0A7R7XJK7</accession>
<dbReference type="GeneID" id="64972447"/>
<dbReference type="SMART" id="SM00271">
    <property type="entry name" value="DnaJ"/>
    <property type="match status" value="1"/>
</dbReference>
<proteinExistence type="predicted"/>
<reference evidence="3" key="2">
    <citation type="submission" date="2021-02" db="EMBL/GenBank/DDBJ databases">
        <title>Aspergillus puulaauensis MK2 genome sequence.</title>
        <authorList>
            <person name="Futagami T."/>
            <person name="Mori K."/>
            <person name="Kadooka C."/>
            <person name="Tanaka T."/>
        </authorList>
    </citation>
    <scope>NUCLEOTIDE SEQUENCE</scope>
    <source>
        <strain evidence="3">MK2</strain>
    </source>
</reference>
<name>A0A7R7XJK7_9EURO</name>
<feature type="region of interest" description="Disordered" evidence="1">
    <location>
        <begin position="299"/>
        <end position="341"/>
    </location>
</feature>
<dbReference type="SUPFAM" id="SSF46565">
    <property type="entry name" value="Chaperone J-domain"/>
    <property type="match status" value="1"/>
</dbReference>
<dbReference type="InterPro" id="IPR001623">
    <property type="entry name" value="DnaJ_domain"/>
</dbReference>
<evidence type="ECO:0000256" key="1">
    <source>
        <dbReference type="SAM" id="MobiDB-lite"/>
    </source>
</evidence>
<protein>
    <recommendedName>
        <fullName evidence="2">J domain-containing protein</fullName>
    </recommendedName>
</protein>
<feature type="domain" description="J" evidence="2">
    <location>
        <begin position="103"/>
        <end position="175"/>
    </location>
</feature>
<dbReference type="PROSITE" id="PS50076">
    <property type="entry name" value="DNAJ_2"/>
    <property type="match status" value="1"/>
</dbReference>
<organism evidence="3 4">
    <name type="scientific">Aspergillus puulaauensis</name>
    <dbReference type="NCBI Taxonomy" id="1220207"/>
    <lineage>
        <taxon>Eukaryota</taxon>
        <taxon>Fungi</taxon>
        <taxon>Dikarya</taxon>
        <taxon>Ascomycota</taxon>
        <taxon>Pezizomycotina</taxon>
        <taxon>Eurotiomycetes</taxon>
        <taxon>Eurotiomycetidae</taxon>
        <taxon>Eurotiales</taxon>
        <taxon>Aspergillaceae</taxon>
        <taxon>Aspergillus</taxon>
    </lineage>
</organism>
<keyword evidence="4" id="KW-1185">Reference proteome</keyword>
<dbReference type="CDD" id="cd06257">
    <property type="entry name" value="DnaJ"/>
    <property type="match status" value="1"/>
</dbReference>
<dbReference type="EMBL" id="AP024445">
    <property type="protein sequence ID" value="BCS22442.1"/>
    <property type="molecule type" value="Genomic_DNA"/>
</dbReference>
<gene>
    <name evidence="3" type="ORF">APUU_30667S</name>
</gene>
<dbReference type="OrthoDB" id="17458at2759"/>
<dbReference type="Gene3D" id="1.10.287.110">
    <property type="entry name" value="DnaJ domain"/>
    <property type="match status" value="1"/>
</dbReference>
<dbReference type="Proteomes" id="UP000654913">
    <property type="component" value="Chromosome 3"/>
</dbReference>
<dbReference type="RefSeq" id="XP_041554636.1">
    <property type="nucleotide sequence ID" value="XM_041701786.1"/>
</dbReference>
<dbReference type="AlphaFoldDB" id="A0A7R7XJK7"/>
<dbReference type="Pfam" id="PF00226">
    <property type="entry name" value="DnaJ"/>
    <property type="match status" value="1"/>
</dbReference>
<sequence>MSSVPGWSELRRRQPAHLSIGASPLTPCIQGTPGEVHTPSPLETCGMLRKSKIITYNGLLQLGQSYPAPQPQSYAHHTSRLYATAHSDFSERDISWPSTPSFTPYDIFGITRGAPYSKHRFYELAKVYHPDRPCNGHPLCKDISPEVRLQRYRIVVTAHEILSDPNRRAAYDRTGMGWSFNPVATHRHTPTGSPDSDPIFSNATWEDWERWYNRNEQKQETVVDHSTFVTFVVLLFFMGAAVQASWITQVSTGYEDRLRDLNEQSTRFLNERRSNTVNQMAGSDAKVQHFLIRRDPSGYGLKEEEQPVYHNVLKQRNDSSSEESSAEKDGQPKEGGAGQAR</sequence>
<evidence type="ECO:0000313" key="4">
    <source>
        <dbReference type="Proteomes" id="UP000654913"/>
    </source>
</evidence>